<feature type="transmembrane region" description="Helical" evidence="1">
    <location>
        <begin position="21"/>
        <end position="41"/>
    </location>
</feature>
<sequence>MDLTQLMQVKRWLLLHAHYHPVELGVWNLVLVCWLLGWVAVPGALLAQQWAALPLCLLGFTSPNWYVGGRKRLHRAGRLRCDWLTAL</sequence>
<evidence type="ECO:0000313" key="2">
    <source>
        <dbReference type="EMBL" id="MDT8998440.1"/>
    </source>
</evidence>
<keyword evidence="1" id="KW-0812">Transmembrane</keyword>
<dbReference type="Proteomes" id="UP001246372">
    <property type="component" value="Unassembled WGS sequence"/>
</dbReference>
<dbReference type="EMBL" id="JAVXZY010000001">
    <property type="protein sequence ID" value="MDT8998440.1"/>
    <property type="molecule type" value="Genomic_DNA"/>
</dbReference>
<name>A0ABU3P7C7_9BURK</name>
<dbReference type="RefSeq" id="WP_315648779.1">
    <property type="nucleotide sequence ID" value="NZ_JAVXZY010000001.1"/>
</dbReference>
<proteinExistence type="predicted"/>
<keyword evidence="1" id="KW-0472">Membrane</keyword>
<comment type="caution">
    <text evidence="2">The sequence shown here is derived from an EMBL/GenBank/DDBJ whole genome shotgun (WGS) entry which is preliminary data.</text>
</comment>
<evidence type="ECO:0008006" key="4">
    <source>
        <dbReference type="Google" id="ProtNLM"/>
    </source>
</evidence>
<keyword evidence="1" id="KW-1133">Transmembrane helix</keyword>
<organism evidence="2 3">
    <name type="scientific">Roseateles aquae</name>
    <dbReference type="NCBI Taxonomy" id="3077235"/>
    <lineage>
        <taxon>Bacteria</taxon>
        <taxon>Pseudomonadati</taxon>
        <taxon>Pseudomonadota</taxon>
        <taxon>Betaproteobacteria</taxon>
        <taxon>Burkholderiales</taxon>
        <taxon>Sphaerotilaceae</taxon>
        <taxon>Roseateles</taxon>
    </lineage>
</organism>
<keyword evidence="3" id="KW-1185">Reference proteome</keyword>
<feature type="transmembrane region" description="Helical" evidence="1">
    <location>
        <begin position="47"/>
        <end position="67"/>
    </location>
</feature>
<evidence type="ECO:0000313" key="3">
    <source>
        <dbReference type="Proteomes" id="UP001246372"/>
    </source>
</evidence>
<protein>
    <recommendedName>
        <fullName evidence="4">Fatty acid desaturase domain-containing protein</fullName>
    </recommendedName>
</protein>
<reference evidence="2" key="1">
    <citation type="submission" date="2023-09" db="EMBL/GenBank/DDBJ databases">
        <title>Paucibacter sp. APW11 Genome sequencing and assembly.</title>
        <authorList>
            <person name="Kim I."/>
        </authorList>
    </citation>
    <scope>NUCLEOTIDE SEQUENCE</scope>
    <source>
        <strain evidence="2">APW11</strain>
    </source>
</reference>
<accession>A0ABU3P7C7</accession>
<gene>
    <name evidence="2" type="ORF">RQP53_04025</name>
</gene>
<evidence type="ECO:0000256" key="1">
    <source>
        <dbReference type="SAM" id="Phobius"/>
    </source>
</evidence>